<dbReference type="GeneID" id="78216884"/>
<evidence type="ECO:0000313" key="2">
    <source>
        <dbReference type="EMBL" id="MBD2685210.1"/>
    </source>
</evidence>
<organism evidence="2 3">
    <name type="scientific">Aphanizomenon flos-aquae FACHB-1249</name>
    <dbReference type="NCBI Taxonomy" id="2692889"/>
    <lineage>
        <taxon>Bacteria</taxon>
        <taxon>Bacillati</taxon>
        <taxon>Cyanobacteriota</taxon>
        <taxon>Cyanophyceae</taxon>
        <taxon>Nostocales</taxon>
        <taxon>Aphanizomenonaceae</taxon>
        <taxon>Aphanizomenon</taxon>
    </lineage>
</organism>
<dbReference type="Proteomes" id="UP000660270">
    <property type="component" value="Unassembled WGS sequence"/>
</dbReference>
<proteinExistence type="predicted"/>
<dbReference type="RefSeq" id="WP_190385517.1">
    <property type="nucleotide sequence ID" value="NZ_JACJTM010000014.1"/>
</dbReference>
<comment type="caution">
    <text evidence="2">The sequence shown here is derived from an EMBL/GenBank/DDBJ whole genome shotgun (WGS) entry which is preliminary data.</text>
</comment>
<evidence type="ECO:0000313" key="3">
    <source>
        <dbReference type="Proteomes" id="UP000660270"/>
    </source>
</evidence>
<evidence type="ECO:0000259" key="1">
    <source>
        <dbReference type="Pfam" id="PF14355"/>
    </source>
</evidence>
<name>A0ABR8IRH6_APHFL</name>
<dbReference type="InterPro" id="IPR026001">
    <property type="entry name" value="Abi-like_C"/>
</dbReference>
<keyword evidence="3" id="KW-1185">Reference proteome</keyword>
<accession>A0ABR8IRH6</accession>
<protein>
    <submittedName>
        <fullName evidence="2">Abortive infection family protein</fullName>
    </submittedName>
</protein>
<dbReference type="Pfam" id="PF14355">
    <property type="entry name" value="Abi_C"/>
    <property type="match status" value="1"/>
</dbReference>
<reference evidence="2 3" key="1">
    <citation type="journal article" date="2020" name="ISME J.">
        <title>Comparative genomics reveals insights into cyanobacterial evolution and habitat adaptation.</title>
        <authorList>
            <person name="Chen M.Y."/>
            <person name="Teng W.K."/>
            <person name="Zhao L."/>
            <person name="Hu C.X."/>
            <person name="Zhou Y.K."/>
            <person name="Han B.P."/>
            <person name="Song L.R."/>
            <person name="Shu W.S."/>
        </authorList>
    </citation>
    <scope>NUCLEOTIDE SEQUENCE [LARGE SCALE GENOMIC DNA]</scope>
    <source>
        <strain evidence="2 3">FACHB-1249</strain>
    </source>
</reference>
<sequence length="212" mass="24799">MDRLKELINNYSRWTNLSNYIIRIEYQIDNDITAAIGSTKSLLESICKTILDHEKVEYDRNDNINKLAKKTIHSFNIENPDKISLFGNALVTSIHNLGELRNYIDESSHGKSLFDKTQKIDSITALFLINSAETIACFLIEFYEIEHPRKKGENEFRFEEMQDFNDYIDNEYGYIEIAKISYATSEALFAIDKTAYKDEYRKYLEVVNEQTN</sequence>
<dbReference type="EMBL" id="JACJTM010000014">
    <property type="protein sequence ID" value="MBD2685210.1"/>
    <property type="molecule type" value="Genomic_DNA"/>
</dbReference>
<gene>
    <name evidence="2" type="ORF">H6G43_08195</name>
</gene>
<feature type="domain" description="Abortive infection protein-like C-terminal" evidence="1">
    <location>
        <begin position="66"/>
        <end position="141"/>
    </location>
</feature>